<sequence length="15" mass="1896">MAMFPQITRERFLKK</sequence>
<evidence type="ECO:0000313" key="1">
    <source>
        <dbReference type="EMBL" id="JAD55698.1"/>
    </source>
</evidence>
<proteinExistence type="predicted"/>
<reference evidence="1" key="1">
    <citation type="submission" date="2014-09" db="EMBL/GenBank/DDBJ databases">
        <authorList>
            <person name="Magalhaes I.L.F."/>
            <person name="Oliveira U."/>
            <person name="Santos F.R."/>
            <person name="Vidigal T.H.D.A."/>
            <person name="Brescovit A.D."/>
            <person name="Santos A.J."/>
        </authorList>
    </citation>
    <scope>NUCLEOTIDE SEQUENCE</scope>
    <source>
        <tissue evidence="1">Shoot tissue taken approximately 20 cm above the soil surface</tissue>
    </source>
</reference>
<organism evidence="1">
    <name type="scientific">Arundo donax</name>
    <name type="common">Giant reed</name>
    <name type="synonym">Donax arundinaceus</name>
    <dbReference type="NCBI Taxonomy" id="35708"/>
    <lineage>
        <taxon>Eukaryota</taxon>
        <taxon>Viridiplantae</taxon>
        <taxon>Streptophyta</taxon>
        <taxon>Embryophyta</taxon>
        <taxon>Tracheophyta</taxon>
        <taxon>Spermatophyta</taxon>
        <taxon>Magnoliopsida</taxon>
        <taxon>Liliopsida</taxon>
        <taxon>Poales</taxon>
        <taxon>Poaceae</taxon>
        <taxon>PACMAD clade</taxon>
        <taxon>Arundinoideae</taxon>
        <taxon>Arundineae</taxon>
        <taxon>Arundo</taxon>
    </lineage>
</organism>
<name>A0A0A9B0Q2_ARUDO</name>
<protein>
    <submittedName>
        <fullName evidence="1">Uncharacterized protein</fullName>
    </submittedName>
</protein>
<dbReference type="EMBL" id="GBRH01242197">
    <property type="protein sequence ID" value="JAD55698.1"/>
    <property type="molecule type" value="Transcribed_RNA"/>
</dbReference>
<reference evidence="1" key="2">
    <citation type="journal article" date="2015" name="Data Brief">
        <title>Shoot transcriptome of the giant reed, Arundo donax.</title>
        <authorList>
            <person name="Barrero R.A."/>
            <person name="Guerrero F.D."/>
            <person name="Moolhuijzen P."/>
            <person name="Goolsby J.A."/>
            <person name="Tidwell J."/>
            <person name="Bellgard S.E."/>
            <person name="Bellgard M.I."/>
        </authorList>
    </citation>
    <scope>NUCLEOTIDE SEQUENCE</scope>
    <source>
        <tissue evidence="1">Shoot tissue taken approximately 20 cm above the soil surface</tissue>
    </source>
</reference>
<accession>A0A0A9B0Q2</accession>